<dbReference type="PANTHER" id="PTHR30576">
    <property type="entry name" value="COLANIC BIOSYNTHESIS UDP-GLUCOSE LIPID CARRIER TRANSFERASE"/>
    <property type="match status" value="1"/>
</dbReference>
<dbReference type="InterPro" id="IPR017472">
    <property type="entry name" value="Undecaprenyl-P_galact_Ptfrase"/>
</dbReference>
<evidence type="ECO:0000313" key="10">
    <source>
        <dbReference type="EMBL" id="SHE69332.1"/>
    </source>
</evidence>
<dbReference type="InterPro" id="IPR017475">
    <property type="entry name" value="EPS_sugar_tfrase"/>
</dbReference>
<feature type="transmembrane region" description="Helical" evidence="8">
    <location>
        <begin position="133"/>
        <end position="153"/>
    </location>
</feature>
<feature type="transmembrane region" description="Helical" evidence="8">
    <location>
        <begin position="109"/>
        <end position="127"/>
    </location>
</feature>
<dbReference type="AlphaFoldDB" id="A0A1M4VKH7"/>
<accession>A0A1M4VKH7</accession>
<feature type="region of interest" description="Disordered" evidence="7">
    <location>
        <begin position="1"/>
        <end position="21"/>
    </location>
</feature>
<feature type="transmembrane region" description="Helical" evidence="8">
    <location>
        <begin position="31"/>
        <end position="55"/>
    </location>
</feature>
<name>A0A1M4VKH7_9FIRM</name>
<feature type="transmembrane region" description="Helical" evidence="8">
    <location>
        <begin position="313"/>
        <end position="334"/>
    </location>
</feature>
<feature type="domain" description="Bacterial sugar transferase" evidence="9">
    <location>
        <begin position="308"/>
        <end position="501"/>
    </location>
</feature>
<proteinExistence type="inferred from homology"/>
<keyword evidence="5 8" id="KW-1133">Transmembrane helix</keyword>
<organism evidence="10 11">
    <name type="scientific">Desulforamulus putei DSM 12395</name>
    <dbReference type="NCBI Taxonomy" id="1121429"/>
    <lineage>
        <taxon>Bacteria</taxon>
        <taxon>Bacillati</taxon>
        <taxon>Bacillota</taxon>
        <taxon>Clostridia</taxon>
        <taxon>Eubacteriales</taxon>
        <taxon>Peptococcaceae</taxon>
        <taxon>Desulforamulus</taxon>
    </lineage>
</organism>
<keyword evidence="3 10" id="KW-0808">Transferase</keyword>
<dbReference type="Pfam" id="PF02397">
    <property type="entry name" value="Bac_transf"/>
    <property type="match status" value="1"/>
</dbReference>
<dbReference type="PANTHER" id="PTHR30576:SF10">
    <property type="entry name" value="SLL5057 PROTEIN"/>
    <property type="match status" value="1"/>
</dbReference>
<feature type="transmembrane region" description="Helical" evidence="8">
    <location>
        <begin position="80"/>
        <end position="97"/>
    </location>
</feature>
<dbReference type="Proteomes" id="UP000184148">
    <property type="component" value="Unassembled WGS sequence"/>
</dbReference>
<dbReference type="RefSeq" id="WP_084127640.1">
    <property type="nucleotide sequence ID" value="NZ_FQUY01000004.1"/>
</dbReference>
<evidence type="ECO:0000256" key="8">
    <source>
        <dbReference type="SAM" id="Phobius"/>
    </source>
</evidence>
<evidence type="ECO:0000256" key="6">
    <source>
        <dbReference type="ARBA" id="ARBA00023136"/>
    </source>
</evidence>
<keyword evidence="4 8" id="KW-0812">Transmembrane</keyword>
<evidence type="ECO:0000256" key="3">
    <source>
        <dbReference type="ARBA" id="ARBA00022679"/>
    </source>
</evidence>
<evidence type="ECO:0000256" key="5">
    <source>
        <dbReference type="ARBA" id="ARBA00022989"/>
    </source>
</evidence>
<dbReference type="SUPFAM" id="SSF51735">
    <property type="entry name" value="NAD(P)-binding Rossmann-fold domains"/>
    <property type="match status" value="1"/>
</dbReference>
<gene>
    <name evidence="10" type="ORF">SAMN02745133_00960</name>
</gene>
<reference evidence="11" key="1">
    <citation type="submission" date="2016-11" db="EMBL/GenBank/DDBJ databases">
        <authorList>
            <person name="Varghese N."/>
            <person name="Submissions S."/>
        </authorList>
    </citation>
    <scope>NUCLEOTIDE SEQUENCE [LARGE SCALE GENOMIC DNA]</scope>
    <source>
        <strain evidence="11">DSM 12395</strain>
    </source>
</reference>
<keyword evidence="6 8" id="KW-0472">Membrane</keyword>
<comment type="subcellular location">
    <subcellularLocation>
        <location evidence="1">Membrane</location>
        <topology evidence="1">Multi-pass membrane protein</topology>
    </subcellularLocation>
</comment>
<evidence type="ECO:0000256" key="4">
    <source>
        <dbReference type="ARBA" id="ARBA00022692"/>
    </source>
</evidence>
<dbReference type="NCBIfam" id="TIGR03022">
    <property type="entry name" value="WbaP_sugtrans"/>
    <property type="match status" value="1"/>
</dbReference>
<protein>
    <submittedName>
        <fullName evidence="10">Undecaprenyl-phosphate galactose phosphotransferase</fullName>
    </submittedName>
</protein>
<comment type="similarity">
    <text evidence="2">Belongs to the bacterial sugar transferase family.</text>
</comment>
<evidence type="ECO:0000256" key="1">
    <source>
        <dbReference type="ARBA" id="ARBA00004141"/>
    </source>
</evidence>
<keyword evidence="11" id="KW-1185">Reference proteome</keyword>
<dbReference type="InterPro" id="IPR003362">
    <property type="entry name" value="Bact_transf"/>
</dbReference>
<dbReference type="Gene3D" id="3.40.50.720">
    <property type="entry name" value="NAD(P)-binding Rossmann-like Domain"/>
    <property type="match status" value="1"/>
</dbReference>
<dbReference type="GO" id="GO:0016780">
    <property type="term" value="F:phosphotransferase activity, for other substituted phosphate groups"/>
    <property type="evidence" value="ECO:0007669"/>
    <property type="project" value="TreeGrafter"/>
</dbReference>
<evidence type="ECO:0000313" key="11">
    <source>
        <dbReference type="Proteomes" id="UP000184148"/>
    </source>
</evidence>
<dbReference type="InterPro" id="IPR036291">
    <property type="entry name" value="NAD(P)-bd_dom_sf"/>
</dbReference>
<dbReference type="GO" id="GO:0005886">
    <property type="term" value="C:plasma membrane"/>
    <property type="evidence" value="ECO:0007669"/>
    <property type="project" value="InterPro"/>
</dbReference>
<evidence type="ECO:0000256" key="7">
    <source>
        <dbReference type="SAM" id="MobiDB-lite"/>
    </source>
</evidence>
<evidence type="ECO:0000256" key="2">
    <source>
        <dbReference type="ARBA" id="ARBA00006464"/>
    </source>
</evidence>
<dbReference type="STRING" id="1121429.SAMN02745133_00960"/>
<dbReference type="EMBL" id="FQUY01000004">
    <property type="protein sequence ID" value="SHE69332.1"/>
    <property type="molecule type" value="Genomic_DNA"/>
</dbReference>
<dbReference type="NCBIfam" id="TIGR03025">
    <property type="entry name" value="EPS_sugtrans"/>
    <property type="match status" value="1"/>
</dbReference>
<evidence type="ECO:0000259" key="9">
    <source>
        <dbReference type="Pfam" id="PF02397"/>
    </source>
</evidence>
<sequence length="506" mass="56759">MSGCRAIKKASEAPFQPSPGVSASPSAARSLLASSCIVLLDLLAIGLSMLIAYSARNLVLPSLMPGFFQQELLTSTLQSLWWLPLVVLACLAYEELYQKRLPYWKEVEKILKACTLAIAFSVSLLYLTKQSAATSRTLVVLTWACIVVLIPLVRYAGKLLLVKAGIWKKPVLILGAGKTGQLVMRALNREQTMGYEIIGFLDDDKEITCVANPALKKNIPVLGAFDDAEKIISATRVQEIIIAAPGLPAKQLVQLTNQLQPLVHNVMVVPDLFGLSMNGIEVEYFFDEQALLLNVKNRLKSVLNRTVKRSFDLLAGLLALFLCAPLLLIIAAAIKLDSRGPALFIQERLGQGGATFNCYKFRTMFTESDKLIKRYLKTNEQAREEWQTYNKLKDYDPRVTRVGYFLRRYSLDELPQLINVIIGDMSLVGPRPYLPRERKQMSSWAHDIQVAKPGITGLWQVSGRNEIDFAGRLKLDTWYVRNWSLWLDIVLLIKTIRVVIKREGAY</sequence>
<dbReference type="GO" id="GO:0000271">
    <property type="term" value="P:polysaccharide biosynthetic process"/>
    <property type="evidence" value="ECO:0007669"/>
    <property type="project" value="InterPro"/>
</dbReference>
<dbReference type="Pfam" id="PF13727">
    <property type="entry name" value="CoA_binding_3"/>
    <property type="match status" value="1"/>
</dbReference>
<dbReference type="OrthoDB" id="9808602at2"/>